<dbReference type="InterPro" id="IPR050155">
    <property type="entry name" value="HAD-like_hydrolase_sf"/>
</dbReference>
<evidence type="ECO:0000313" key="1">
    <source>
        <dbReference type="EMBL" id="HIV02294.1"/>
    </source>
</evidence>
<dbReference type="SFLD" id="SFLDS00003">
    <property type="entry name" value="Haloacid_Dehalogenase"/>
    <property type="match status" value="1"/>
</dbReference>
<dbReference type="PANTHER" id="PTHR43434:SF1">
    <property type="entry name" value="PHOSPHOGLYCOLATE PHOSPHATASE"/>
    <property type="match status" value="1"/>
</dbReference>
<dbReference type="InterPro" id="IPR036412">
    <property type="entry name" value="HAD-like_sf"/>
</dbReference>
<proteinExistence type="predicted"/>
<sequence>MIRLKPFLDKYDLLLFDMDGVITSEQAYWTCAALTVYEMRHAKEHFGTEQVDRNAMLAERARIRREVFLDDSVIALLKDKGVNSNWDLAYVTLCAVLSEGSYEKAYAYLCTLGENILNDYDALAQRLSEATGRSFEACRRSGPVWHTVVDVFQSLYRGEDGIPGLIESEAPLFPIERTRRVLSALKAGGKTLGVGSGRPRYEIITPLTRWGLLGLFDSERIVTYDEVEAGERAVPGAVLTKPHPYMFLKGTFGAAATDEQLVAGGYDKEPLRRTLVVGDAGADILAAHDGGMDFLAVLTGVSGEKARDYFVAEHAEYILGSVCELIEGEGLEG</sequence>
<evidence type="ECO:0000313" key="2">
    <source>
        <dbReference type="Proteomes" id="UP000886743"/>
    </source>
</evidence>
<protein>
    <submittedName>
        <fullName evidence="1">HAD family phosphatase</fullName>
    </submittedName>
</protein>
<dbReference type="SFLD" id="SFLDG01129">
    <property type="entry name" value="C1.5:_HAD__Beta-PGM__Phosphata"/>
    <property type="match status" value="1"/>
</dbReference>
<dbReference type="GO" id="GO:0008967">
    <property type="term" value="F:phosphoglycolate phosphatase activity"/>
    <property type="evidence" value="ECO:0007669"/>
    <property type="project" value="TreeGrafter"/>
</dbReference>
<dbReference type="GO" id="GO:0006281">
    <property type="term" value="P:DNA repair"/>
    <property type="evidence" value="ECO:0007669"/>
    <property type="project" value="TreeGrafter"/>
</dbReference>
<reference evidence="1" key="2">
    <citation type="journal article" date="2021" name="PeerJ">
        <title>Extensive microbial diversity within the chicken gut microbiome revealed by metagenomics and culture.</title>
        <authorList>
            <person name="Gilroy R."/>
            <person name="Ravi A."/>
            <person name="Getino M."/>
            <person name="Pursley I."/>
            <person name="Horton D.L."/>
            <person name="Alikhan N.F."/>
            <person name="Baker D."/>
            <person name="Gharbi K."/>
            <person name="Hall N."/>
            <person name="Watson M."/>
            <person name="Adriaenssens E.M."/>
            <person name="Foster-Nyarko E."/>
            <person name="Jarju S."/>
            <person name="Secka A."/>
            <person name="Antonio M."/>
            <person name="Oren A."/>
            <person name="Chaudhuri R.R."/>
            <person name="La Ragione R."/>
            <person name="Hildebrand F."/>
            <person name="Pallen M.J."/>
        </authorList>
    </citation>
    <scope>NUCLEOTIDE SEQUENCE</scope>
    <source>
        <strain evidence="1">4920</strain>
    </source>
</reference>
<dbReference type="Proteomes" id="UP000886743">
    <property type="component" value="Unassembled WGS sequence"/>
</dbReference>
<dbReference type="AlphaFoldDB" id="A0A9D1NFQ5"/>
<gene>
    <name evidence="1" type="ORF">IAC74_01870</name>
</gene>
<organism evidence="1 2">
    <name type="scientific">Candidatus Aphodoplasma excrementigallinarum</name>
    <dbReference type="NCBI Taxonomy" id="2840673"/>
    <lineage>
        <taxon>Bacteria</taxon>
        <taxon>Bacillati</taxon>
        <taxon>Bacillota</taxon>
        <taxon>Clostridia</taxon>
        <taxon>Eubacteriales</taxon>
        <taxon>Candidatus Aphodoplasma</taxon>
    </lineage>
</organism>
<dbReference type="InterPro" id="IPR023214">
    <property type="entry name" value="HAD_sf"/>
</dbReference>
<name>A0A9D1NFQ5_9FIRM</name>
<dbReference type="EMBL" id="DVOF01000056">
    <property type="protein sequence ID" value="HIV02294.1"/>
    <property type="molecule type" value="Genomic_DNA"/>
</dbReference>
<dbReference type="Pfam" id="PF13242">
    <property type="entry name" value="Hydrolase_like"/>
    <property type="match status" value="1"/>
</dbReference>
<comment type="caution">
    <text evidence="1">The sequence shown here is derived from an EMBL/GenBank/DDBJ whole genome shotgun (WGS) entry which is preliminary data.</text>
</comment>
<dbReference type="SUPFAM" id="SSF56784">
    <property type="entry name" value="HAD-like"/>
    <property type="match status" value="1"/>
</dbReference>
<dbReference type="PANTHER" id="PTHR43434">
    <property type="entry name" value="PHOSPHOGLYCOLATE PHOSPHATASE"/>
    <property type="match status" value="1"/>
</dbReference>
<reference evidence="1" key="1">
    <citation type="submission" date="2020-10" db="EMBL/GenBank/DDBJ databases">
        <authorList>
            <person name="Gilroy R."/>
        </authorList>
    </citation>
    <scope>NUCLEOTIDE SEQUENCE</scope>
    <source>
        <strain evidence="1">4920</strain>
    </source>
</reference>
<dbReference type="Gene3D" id="3.40.50.1000">
    <property type="entry name" value="HAD superfamily/HAD-like"/>
    <property type="match status" value="1"/>
</dbReference>
<accession>A0A9D1NFQ5</accession>